<dbReference type="GeneID" id="27322064"/>
<dbReference type="Proteomes" id="UP000054302">
    <property type="component" value="Unassembled WGS sequence"/>
</dbReference>
<dbReference type="EMBL" id="KN847522">
    <property type="protein sequence ID" value="KIV92967.1"/>
    <property type="molecule type" value="Genomic_DNA"/>
</dbReference>
<keyword evidence="3" id="KW-0804">Transcription</keyword>
<name>A0A0D2A1S0_EXOME</name>
<dbReference type="InterPro" id="IPR036864">
    <property type="entry name" value="Zn2-C6_fun-type_DNA-bd_sf"/>
</dbReference>
<evidence type="ECO:0000256" key="3">
    <source>
        <dbReference type="ARBA" id="ARBA00023163"/>
    </source>
</evidence>
<proteinExistence type="predicted"/>
<dbReference type="CDD" id="cd00067">
    <property type="entry name" value="GAL4"/>
    <property type="match status" value="1"/>
</dbReference>
<evidence type="ECO:0000256" key="2">
    <source>
        <dbReference type="ARBA" id="ARBA00023125"/>
    </source>
</evidence>
<dbReference type="Gene3D" id="4.10.240.10">
    <property type="entry name" value="Zn(2)-C6 fungal-type DNA-binding domain"/>
    <property type="match status" value="1"/>
</dbReference>
<dbReference type="PANTHER" id="PTHR37534:SF9">
    <property type="entry name" value="ZN(II)2CYS6 TRANSCRIPTION FACTOR (EUROFUNG)"/>
    <property type="match status" value="1"/>
</dbReference>
<accession>A0A0D2A1S0</accession>
<dbReference type="AlphaFoldDB" id="A0A0D2A1S0"/>
<dbReference type="PROSITE" id="PS50048">
    <property type="entry name" value="ZN2_CY6_FUNGAL_2"/>
    <property type="match status" value="1"/>
</dbReference>
<dbReference type="PANTHER" id="PTHR37534">
    <property type="entry name" value="TRANSCRIPTIONAL ACTIVATOR PROTEIN UGA3"/>
    <property type="match status" value="1"/>
</dbReference>
<feature type="domain" description="Zn(2)-C6 fungal-type" evidence="5">
    <location>
        <begin position="17"/>
        <end position="47"/>
    </location>
</feature>
<dbReference type="GO" id="GO:0000976">
    <property type="term" value="F:transcription cis-regulatory region binding"/>
    <property type="evidence" value="ECO:0007669"/>
    <property type="project" value="TreeGrafter"/>
</dbReference>
<dbReference type="OrthoDB" id="4150114at2759"/>
<sequence>MPDPGSPSGKIRRGHTGCKACRRRGKRCDESKPVCRGCQRLSQNCEYGTNFSFRHYGAYQNHSRNVRHTSMPGPKGCSDSLPQQKWPGAAPGRIFVKARPNAALPSAPSAEDDIYFKHFDSHVRAVLPGSLKEIPQSSILSSDSLRYAVLCLSASNLSMLDTRVDSRRLPSDDRISVFSPIANRTHHDQARKYHDLAMAGVGSSEKINEPIHYAVVLATKVLLAIYHHASTDHLHFRLGIESTHHFVSRHSMTLLQTELGLQALQMWHRLSASSRTSRDPSLLLEGESNPYLQSKYPSPHTMEGLSLTCILRMSSDELIYDILIKTIGIRRRAVVFRAVAGVHNISNESKNLGPLAHDHLERLLGNHGRKEEHDEAQTTFVRGSHLIGLLQIQRDRLTVWKTRIDREFQSSLHDGHVSLRYDDFPPFSRHRDAMNALYYLLCLVMIETLQREDSGVDSPKSTSQTYISPIQRTVDIMLGIIDVLDFATSNTSDVYTFSLTEVLLQLALAWHSTSTFHHILDITWPLLETRGRGFEHSHYPTHLAKRIIALLASNWARGRSINIASLAVEESTPKLHLLAIGKPVDLVVCGHDIHGRYFVDRVPLS</sequence>
<keyword evidence="7" id="KW-1185">Reference proteome</keyword>
<evidence type="ECO:0000313" key="7">
    <source>
        <dbReference type="Proteomes" id="UP000054302"/>
    </source>
</evidence>
<dbReference type="GO" id="GO:0045944">
    <property type="term" value="P:positive regulation of transcription by RNA polymerase II"/>
    <property type="evidence" value="ECO:0007669"/>
    <property type="project" value="TreeGrafter"/>
</dbReference>
<evidence type="ECO:0000259" key="5">
    <source>
        <dbReference type="PROSITE" id="PS50048"/>
    </source>
</evidence>
<dbReference type="GO" id="GO:0000981">
    <property type="term" value="F:DNA-binding transcription factor activity, RNA polymerase II-specific"/>
    <property type="evidence" value="ECO:0007669"/>
    <property type="project" value="InterPro"/>
</dbReference>
<dbReference type="GO" id="GO:0005634">
    <property type="term" value="C:nucleus"/>
    <property type="evidence" value="ECO:0007669"/>
    <property type="project" value="TreeGrafter"/>
</dbReference>
<evidence type="ECO:0000256" key="4">
    <source>
        <dbReference type="ARBA" id="ARBA00023242"/>
    </source>
</evidence>
<dbReference type="SUPFAM" id="SSF57701">
    <property type="entry name" value="Zn2/Cys6 DNA-binding domain"/>
    <property type="match status" value="1"/>
</dbReference>
<dbReference type="VEuPathDB" id="FungiDB:PV10_04219"/>
<dbReference type="SMART" id="SM00066">
    <property type="entry name" value="GAL4"/>
    <property type="match status" value="1"/>
</dbReference>
<evidence type="ECO:0000256" key="1">
    <source>
        <dbReference type="ARBA" id="ARBA00023015"/>
    </source>
</evidence>
<dbReference type="EMBL" id="KN847522">
    <property type="protein sequence ID" value="KIV92968.1"/>
    <property type="molecule type" value="Genomic_DNA"/>
</dbReference>
<dbReference type="Pfam" id="PF00172">
    <property type="entry name" value="Zn_clus"/>
    <property type="match status" value="1"/>
</dbReference>
<keyword evidence="2" id="KW-0238">DNA-binding</keyword>
<organism evidence="6 7">
    <name type="scientific">Exophiala mesophila</name>
    <name type="common">Black yeast-like fungus</name>
    <dbReference type="NCBI Taxonomy" id="212818"/>
    <lineage>
        <taxon>Eukaryota</taxon>
        <taxon>Fungi</taxon>
        <taxon>Dikarya</taxon>
        <taxon>Ascomycota</taxon>
        <taxon>Pezizomycotina</taxon>
        <taxon>Eurotiomycetes</taxon>
        <taxon>Chaetothyriomycetidae</taxon>
        <taxon>Chaetothyriales</taxon>
        <taxon>Herpotrichiellaceae</taxon>
        <taxon>Exophiala</taxon>
    </lineage>
</organism>
<dbReference type="RefSeq" id="XP_016224541.1">
    <property type="nucleotide sequence ID" value="XM_016368753.1"/>
</dbReference>
<gene>
    <name evidence="6" type="ORF">PV10_04219</name>
</gene>
<keyword evidence="1" id="KW-0805">Transcription regulation</keyword>
<dbReference type="GO" id="GO:0008270">
    <property type="term" value="F:zinc ion binding"/>
    <property type="evidence" value="ECO:0007669"/>
    <property type="project" value="InterPro"/>
</dbReference>
<keyword evidence="4" id="KW-0539">Nucleus</keyword>
<protein>
    <recommendedName>
        <fullName evidence="5">Zn(2)-C6 fungal-type domain-containing protein</fullName>
    </recommendedName>
</protein>
<evidence type="ECO:0000313" key="6">
    <source>
        <dbReference type="EMBL" id="KIV92968.1"/>
    </source>
</evidence>
<dbReference type="RefSeq" id="XP_016224542.1">
    <property type="nucleotide sequence ID" value="XM_016368754.1"/>
</dbReference>
<dbReference type="HOGENOM" id="CLU_528906_0_0_1"/>
<reference evidence="6 7" key="1">
    <citation type="submission" date="2015-01" db="EMBL/GenBank/DDBJ databases">
        <title>The Genome Sequence of Exophiala mesophila CBS40295.</title>
        <authorList>
            <consortium name="The Broad Institute Genomics Platform"/>
            <person name="Cuomo C."/>
            <person name="de Hoog S."/>
            <person name="Gorbushina A."/>
            <person name="Stielow B."/>
            <person name="Teixiera M."/>
            <person name="Abouelleil A."/>
            <person name="Chapman S.B."/>
            <person name="Priest M."/>
            <person name="Young S.K."/>
            <person name="Wortman J."/>
            <person name="Nusbaum C."/>
            <person name="Birren B."/>
        </authorList>
    </citation>
    <scope>NUCLEOTIDE SEQUENCE [LARGE SCALE GENOMIC DNA]</scope>
    <source>
        <strain evidence="6 7">CBS 40295</strain>
    </source>
</reference>
<dbReference type="InterPro" id="IPR001138">
    <property type="entry name" value="Zn2Cys6_DnaBD"/>
</dbReference>